<dbReference type="InterPro" id="IPR006059">
    <property type="entry name" value="SBP"/>
</dbReference>
<keyword evidence="5" id="KW-0762">Sugar transport</keyword>
<dbReference type="EMBL" id="FOKA01000002">
    <property type="protein sequence ID" value="SFA83025.1"/>
    <property type="molecule type" value="Genomic_DNA"/>
</dbReference>
<dbReference type="GO" id="GO:0055052">
    <property type="term" value="C:ATP-binding cassette (ABC) transporter complex, substrate-binding subunit-containing"/>
    <property type="evidence" value="ECO:0007669"/>
    <property type="project" value="TreeGrafter"/>
</dbReference>
<accession>A0A1I0W2Q1</accession>
<keyword evidence="3 4" id="KW-0732">Signal</keyword>
<dbReference type="PANTHER" id="PTHR30061:SF50">
    <property type="entry name" value="MALTOSE_MALTODEXTRIN-BINDING PERIPLASMIC PROTEIN"/>
    <property type="match status" value="1"/>
</dbReference>
<gene>
    <name evidence="5" type="ORF">SAMN05421867_102140</name>
</gene>
<evidence type="ECO:0000313" key="5">
    <source>
        <dbReference type="EMBL" id="SFA83025.1"/>
    </source>
</evidence>
<organism evidence="5 6">
    <name type="scientific">Cellulomonas marina</name>
    <dbReference type="NCBI Taxonomy" id="988821"/>
    <lineage>
        <taxon>Bacteria</taxon>
        <taxon>Bacillati</taxon>
        <taxon>Actinomycetota</taxon>
        <taxon>Actinomycetes</taxon>
        <taxon>Micrococcales</taxon>
        <taxon>Cellulomonadaceae</taxon>
        <taxon>Cellulomonas</taxon>
    </lineage>
</organism>
<name>A0A1I0W2Q1_9CELL</name>
<dbReference type="GO" id="GO:1901982">
    <property type="term" value="F:maltose binding"/>
    <property type="evidence" value="ECO:0007669"/>
    <property type="project" value="TreeGrafter"/>
</dbReference>
<dbReference type="RefSeq" id="WP_090030780.1">
    <property type="nucleotide sequence ID" value="NZ_BONM01000024.1"/>
</dbReference>
<dbReference type="Pfam" id="PF13416">
    <property type="entry name" value="SBP_bac_8"/>
    <property type="match status" value="1"/>
</dbReference>
<keyword evidence="6" id="KW-1185">Reference proteome</keyword>
<dbReference type="GO" id="GO:0042956">
    <property type="term" value="P:maltodextrin transmembrane transport"/>
    <property type="evidence" value="ECO:0007669"/>
    <property type="project" value="TreeGrafter"/>
</dbReference>
<dbReference type="SUPFAM" id="SSF53850">
    <property type="entry name" value="Periplasmic binding protein-like II"/>
    <property type="match status" value="1"/>
</dbReference>
<evidence type="ECO:0000313" key="6">
    <source>
        <dbReference type="Proteomes" id="UP000199012"/>
    </source>
</evidence>
<feature type="signal peptide" evidence="4">
    <location>
        <begin position="1"/>
        <end position="27"/>
    </location>
</feature>
<dbReference type="PANTHER" id="PTHR30061">
    <property type="entry name" value="MALTOSE-BINDING PERIPLASMIC PROTEIN"/>
    <property type="match status" value="1"/>
</dbReference>
<evidence type="ECO:0000256" key="2">
    <source>
        <dbReference type="ARBA" id="ARBA00022448"/>
    </source>
</evidence>
<dbReference type="AlphaFoldDB" id="A0A1I0W2Q1"/>
<reference evidence="5 6" key="1">
    <citation type="submission" date="2016-10" db="EMBL/GenBank/DDBJ databases">
        <authorList>
            <person name="de Groot N.N."/>
        </authorList>
    </citation>
    <scope>NUCLEOTIDE SEQUENCE [LARGE SCALE GENOMIC DNA]</scope>
    <source>
        <strain evidence="5 6">CGMCC 4.6945</strain>
    </source>
</reference>
<keyword evidence="2" id="KW-0813">Transport</keyword>
<dbReference type="STRING" id="988821.SAMN05421867_102140"/>
<dbReference type="GO" id="GO:0015768">
    <property type="term" value="P:maltose transport"/>
    <property type="evidence" value="ECO:0007669"/>
    <property type="project" value="TreeGrafter"/>
</dbReference>
<dbReference type="OrthoDB" id="2531053at2"/>
<proteinExistence type="inferred from homology"/>
<dbReference type="Gene3D" id="3.40.190.10">
    <property type="entry name" value="Periplasmic binding protein-like II"/>
    <property type="match status" value="1"/>
</dbReference>
<dbReference type="Proteomes" id="UP000199012">
    <property type="component" value="Unassembled WGS sequence"/>
</dbReference>
<dbReference type="PROSITE" id="PS51257">
    <property type="entry name" value="PROKAR_LIPOPROTEIN"/>
    <property type="match status" value="1"/>
</dbReference>
<comment type="similarity">
    <text evidence="1">Belongs to the bacterial solute-binding protein 1 family.</text>
</comment>
<evidence type="ECO:0000256" key="4">
    <source>
        <dbReference type="SAM" id="SignalP"/>
    </source>
</evidence>
<evidence type="ECO:0000256" key="3">
    <source>
        <dbReference type="ARBA" id="ARBA00022729"/>
    </source>
</evidence>
<evidence type="ECO:0000256" key="1">
    <source>
        <dbReference type="ARBA" id="ARBA00008520"/>
    </source>
</evidence>
<protein>
    <submittedName>
        <fullName evidence="5">Multiple sugar transport system substrate-binding protein</fullName>
    </submittedName>
</protein>
<feature type="chain" id="PRO_5039641647" evidence="4">
    <location>
        <begin position="28"/>
        <end position="431"/>
    </location>
</feature>
<sequence length="431" mass="43856">MSPTPRTRARRALPLLAAGAGAALLLAACSGGSGFEDTADGGSSAGAGGGTSSGDGSLQVLIGSSGDAETDAVDAAVAAWSEESGVEAEVTVASDLAQELSQGFASGSPADVFYVSADAFQGYAANGSLLPYGDQLSAVDDFYPSLVEQFTYEDQLYCAPKDFSTLALIIDTDDWAAAGLTDADIPTDWDGLTSVAQRLTTDGRVGLGFSGEYARVGAFLAQAGGQMVSDDGTTAEVDSPENVEGLTYVQGLLQSGSAAYAADLGTGWGGEAFGTDKAAMTIEGNWISGAMANDYPDVAWTAVPLPAGPGGQGTLQFTNCWGIAADSANQEAAIDLVDHLTAADQQLAFSEAFGVMPAVQSAADGWRELYPDYTAFIDSADFAQNVVNAQGASDVITDFNAQLEGLEDGDPAGILGSVQQNLQAVLDENAS</sequence>